<gene>
    <name evidence="2" type="ORF">GCM10023350_34520</name>
</gene>
<dbReference type="InterPro" id="IPR036390">
    <property type="entry name" value="WH_DNA-bd_sf"/>
</dbReference>
<protein>
    <recommendedName>
        <fullName evidence="1">HTH marR-type domain-containing protein</fullName>
    </recommendedName>
</protein>
<reference evidence="3" key="1">
    <citation type="journal article" date="2019" name="Int. J. Syst. Evol. Microbiol.">
        <title>The Global Catalogue of Microorganisms (GCM) 10K type strain sequencing project: providing services to taxonomists for standard genome sequencing and annotation.</title>
        <authorList>
            <consortium name="The Broad Institute Genomics Platform"/>
            <consortium name="The Broad Institute Genome Sequencing Center for Infectious Disease"/>
            <person name="Wu L."/>
            <person name="Ma J."/>
        </authorList>
    </citation>
    <scope>NUCLEOTIDE SEQUENCE [LARGE SCALE GENOMIC DNA]</scope>
    <source>
        <strain evidence="3">JCM 18532</strain>
    </source>
</reference>
<dbReference type="PROSITE" id="PS50995">
    <property type="entry name" value="HTH_MARR_2"/>
    <property type="match status" value="2"/>
</dbReference>
<evidence type="ECO:0000259" key="1">
    <source>
        <dbReference type="PROSITE" id="PS50995"/>
    </source>
</evidence>
<dbReference type="Proteomes" id="UP001499882">
    <property type="component" value="Unassembled WGS sequence"/>
</dbReference>
<dbReference type="SUPFAM" id="SSF46785">
    <property type="entry name" value="Winged helix' DNA-binding domain"/>
    <property type="match status" value="2"/>
</dbReference>
<name>A0ABP8Z5A4_9ACTN</name>
<dbReference type="InterPro" id="IPR000835">
    <property type="entry name" value="HTH_MarR-typ"/>
</dbReference>
<dbReference type="PANTHER" id="PTHR33164">
    <property type="entry name" value="TRANSCRIPTIONAL REGULATOR, MARR FAMILY"/>
    <property type="match status" value="1"/>
</dbReference>
<proteinExistence type="predicted"/>
<keyword evidence="3" id="KW-1185">Reference proteome</keyword>
<dbReference type="EMBL" id="BAABKN010000023">
    <property type="protein sequence ID" value="GAA4746879.1"/>
    <property type="molecule type" value="Genomic_DNA"/>
</dbReference>
<feature type="domain" description="HTH marR-type" evidence="1">
    <location>
        <begin position="160"/>
        <end position="292"/>
    </location>
</feature>
<feature type="domain" description="HTH marR-type" evidence="1">
    <location>
        <begin position="9"/>
        <end position="148"/>
    </location>
</feature>
<sequence>MGLPEASVSRELLPALADAPGHLLWRAAARVTVELGATLPPGVDIHAYAALLSLAGGTTRSQQAIAERIDVSRTTMVKVAAALTEQGLVERVRNPDDRRSYALTRTPHGAAAARRWRRHAEDLEDALTAGFSEAEREELRRLLLGVIEGELSPETPEPLLESLGFLITRAHARMHRAFAGALEPLRIEPRHFGVLTTVTALGPVAQAELGRQLGVSGASVVQMIDDLEARGLVERRRLETDRRTQVLHLLPEAGDVLAEAARIADETVAGRLGALDAEQARRLVLLLQRFVTAP</sequence>
<dbReference type="PANTHER" id="PTHR33164:SF99">
    <property type="entry name" value="MARR FAMILY REGULATORY PROTEIN"/>
    <property type="match status" value="1"/>
</dbReference>
<evidence type="ECO:0000313" key="3">
    <source>
        <dbReference type="Proteomes" id="UP001499882"/>
    </source>
</evidence>
<organism evidence="2 3">
    <name type="scientific">Nocardioides endophyticus</name>
    <dbReference type="NCBI Taxonomy" id="1353775"/>
    <lineage>
        <taxon>Bacteria</taxon>
        <taxon>Bacillati</taxon>
        <taxon>Actinomycetota</taxon>
        <taxon>Actinomycetes</taxon>
        <taxon>Propionibacteriales</taxon>
        <taxon>Nocardioidaceae</taxon>
        <taxon>Nocardioides</taxon>
    </lineage>
</organism>
<dbReference type="InterPro" id="IPR036388">
    <property type="entry name" value="WH-like_DNA-bd_sf"/>
</dbReference>
<dbReference type="Gene3D" id="1.10.10.10">
    <property type="entry name" value="Winged helix-like DNA-binding domain superfamily/Winged helix DNA-binding domain"/>
    <property type="match status" value="2"/>
</dbReference>
<dbReference type="Pfam" id="PF12802">
    <property type="entry name" value="MarR_2"/>
    <property type="match status" value="2"/>
</dbReference>
<dbReference type="SMART" id="SM00347">
    <property type="entry name" value="HTH_MARR"/>
    <property type="match status" value="2"/>
</dbReference>
<accession>A0ABP8Z5A4</accession>
<evidence type="ECO:0000313" key="2">
    <source>
        <dbReference type="EMBL" id="GAA4746879.1"/>
    </source>
</evidence>
<dbReference type="PRINTS" id="PR00598">
    <property type="entry name" value="HTHMARR"/>
</dbReference>
<dbReference type="InterPro" id="IPR039422">
    <property type="entry name" value="MarR/SlyA-like"/>
</dbReference>
<comment type="caution">
    <text evidence="2">The sequence shown here is derived from an EMBL/GenBank/DDBJ whole genome shotgun (WGS) entry which is preliminary data.</text>
</comment>